<proteinExistence type="predicted"/>
<name>A0A9Q0AQN9_9PEZI</name>
<protein>
    <submittedName>
        <fullName evidence="2">Uncharacterized protein</fullName>
    </submittedName>
</protein>
<sequence>MFSALPATNIDAAEAVPSTIGPKALDCVELPSTTSRSEDTSSLLYQLMVLEKALNNFYNTTQHGSVHKTNIQGESLISDQQWFSFFMNKLAQACDSERGGKTVSAITILQGLDGPVFLLASNQRDDDELDKAKSFVEKLLRLVGDNPDRLKKKPRVKQVLNQILEFGIKRVDLYLKYLEIHLDECIACCSMNADAEIKDELEKLKVVTVFPRDIVSTTNARLKFFSDCSTLINAILAMKNTTFEKYITKRAIGDNVSNPEPWRELRHYCGRLFSYRQAAETLLAAQERWPPLFKSFTVFPISSGTRMPKPIRTIPSHPITAAQIIKNMGLDTEQMEFYLLQIQPLERMGLDKGLQSIVANPRFRPIIHAEVLIHDCLQRLPVDPEHLYWNNWKYIGSSKPTCRLCSYYFEGRDVTVRESHNNLYPSWRLPDLPEHANETAVDMHLSLLARLKDHMRNDIERLIHEKKRAGKRHDSLTYSGAIEDVDDLTSVTCSVSGTPSTLISELENCQVGTTCGTPSQSNNDDWVIAGEKSDISGEDENDSSDGA</sequence>
<dbReference type="PANTHER" id="PTHR42037:SF1">
    <property type="match status" value="1"/>
</dbReference>
<dbReference type="EMBL" id="JAFIMR010000009">
    <property type="protein sequence ID" value="KAI1874422.1"/>
    <property type="molecule type" value="Genomic_DNA"/>
</dbReference>
<organism evidence="2 3">
    <name type="scientific">Neoarthrinium moseri</name>
    <dbReference type="NCBI Taxonomy" id="1658444"/>
    <lineage>
        <taxon>Eukaryota</taxon>
        <taxon>Fungi</taxon>
        <taxon>Dikarya</taxon>
        <taxon>Ascomycota</taxon>
        <taxon>Pezizomycotina</taxon>
        <taxon>Sordariomycetes</taxon>
        <taxon>Xylariomycetidae</taxon>
        <taxon>Amphisphaeriales</taxon>
        <taxon>Apiosporaceae</taxon>
        <taxon>Neoarthrinium</taxon>
    </lineage>
</organism>
<reference evidence="2" key="1">
    <citation type="submission" date="2021-03" db="EMBL/GenBank/DDBJ databases">
        <title>Revisited historic fungal species revealed as producer of novel bioactive compounds through whole genome sequencing and comparative genomics.</title>
        <authorList>
            <person name="Vignolle G.A."/>
            <person name="Hochenegger N."/>
            <person name="Mach R.L."/>
            <person name="Mach-Aigner A.R."/>
            <person name="Javad Rahimi M."/>
            <person name="Salim K.A."/>
            <person name="Chan C.M."/>
            <person name="Lim L.B.L."/>
            <person name="Cai F."/>
            <person name="Druzhinina I.S."/>
            <person name="U'Ren J.M."/>
            <person name="Derntl C."/>
        </authorList>
    </citation>
    <scope>NUCLEOTIDE SEQUENCE</scope>
    <source>
        <strain evidence="2">TUCIM 5799</strain>
    </source>
</reference>
<dbReference type="InterPro" id="IPR027796">
    <property type="entry name" value="OTT_1508_deam-like"/>
</dbReference>
<dbReference type="Pfam" id="PF14441">
    <property type="entry name" value="OTT_1508_deam"/>
    <property type="match status" value="1"/>
</dbReference>
<accession>A0A9Q0AQN9</accession>
<evidence type="ECO:0000313" key="2">
    <source>
        <dbReference type="EMBL" id="KAI1874422.1"/>
    </source>
</evidence>
<evidence type="ECO:0000313" key="3">
    <source>
        <dbReference type="Proteomes" id="UP000829685"/>
    </source>
</evidence>
<keyword evidence="3" id="KW-1185">Reference proteome</keyword>
<gene>
    <name evidence="2" type="ORF">JX265_004630</name>
</gene>
<feature type="compositionally biased region" description="Acidic residues" evidence="1">
    <location>
        <begin position="536"/>
        <end position="547"/>
    </location>
</feature>
<feature type="compositionally biased region" description="Polar residues" evidence="1">
    <location>
        <begin position="514"/>
        <end position="524"/>
    </location>
</feature>
<dbReference type="AlphaFoldDB" id="A0A9Q0AQN9"/>
<evidence type="ECO:0000256" key="1">
    <source>
        <dbReference type="SAM" id="MobiDB-lite"/>
    </source>
</evidence>
<dbReference type="Proteomes" id="UP000829685">
    <property type="component" value="Unassembled WGS sequence"/>
</dbReference>
<dbReference type="PANTHER" id="PTHR42037">
    <property type="match status" value="1"/>
</dbReference>
<feature type="region of interest" description="Disordered" evidence="1">
    <location>
        <begin position="514"/>
        <end position="547"/>
    </location>
</feature>
<comment type="caution">
    <text evidence="2">The sequence shown here is derived from an EMBL/GenBank/DDBJ whole genome shotgun (WGS) entry which is preliminary data.</text>
</comment>